<dbReference type="OrthoDB" id="4763957at2"/>
<sequence length="413" mass="44207">MTMTGFGDNVMHTDNYAGGGVFESLAQTLDSGKRLDEGDFAEFGMNLAATGLDGLGFAMDPVGALATAGIGWLIEHLSFLREPLDWLAGNGDKIKAAVGTWNQVATDLHGIAEQQDKAVKSELPCWEQGTAAEKFRQSQGDFAKEVEAVSGSCFFVAAEIAKAGTITAAVRGMIRDLVALFIWEVIRNAAIALASSWVSLGSSIAAFGAWAVGRGAVVLGKITQQLAKLVKLVMRIMGRLKGLFSQLGDVLKGLGRFGRGGGAGAPRAPQVPSTRGDGLADAGKRLEDWGNTRPSLGDVGDKAKQAGREFKEGYGDAGNVWKNKYEEPYSKKVDWLPQQAQDAAGAYTPYKPHTRPDGTVTPHSMPSVMDGGWVTKATADHLREWSKYDELNNEGVTTVEKPKFPRWQGSLNE</sequence>
<accession>A0A1H9MFK4</accession>
<keyword evidence="2" id="KW-1185">Reference proteome</keyword>
<name>A0A1H9MFK4_9PSEU</name>
<dbReference type="Proteomes" id="UP000199352">
    <property type="component" value="Unassembled WGS sequence"/>
</dbReference>
<dbReference type="STRING" id="402600.SAMN05216188_10931"/>
<protein>
    <recommendedName>
        <fullName evidence="3">PPE family protein</fullName>
    </recommendedName>
</protein>
<evidence type="ECO:0000313" key="1">
    <source>
        <dbReference type="EMBL" id="SER22341.1"/>
    </source>
</evidence>
<dbReference type="EMBL" id="FOFR01000009">
    <property type="protein sequence ID" value="SER22341.1"/>
    <property type="molecule type" value="Genomic_DNA"/>
</dbReference>
<dbReference type="RefSeq" id="WP_143116161.1">
    <property type="nucleotide sequence ID" value="NZ_FOFR01000009.1"/>
</dbReference>
<organism evidence="1 2">
    <name type="scientific">Lentzea xinjiangensis</name>
    <dbReference type="NCBI Taxonomy" id="402600"/>
    <lineage>
        <taxon>Bacteria</taxon>
        <taxon>Bacillati</taxon>
        <taxon>Actinomycetota</taxon>
        <taxon>Actinomycetes</taxon>
        <taxon>Pseudonocardiales</taxon>
        <taxon>Pseudonocardiaceae</taxon>
        <taxon>Lentzea</taxon>
    </lineage>
</organism>
<gene>
    <name evidence="1" type="ORF">SAMN05216188_10931</name>
</gene>
<evidence type="ECO:0000313" key="2">
    <source>
        <dbReference type="Proteomes" id="UP000199352"/>
    </source>
</evidence>
<reference evidence="2" key="1">
    <citation type="submission" date="2016-10" db="EMBL/GenBank/DDBJ databases">
        <authorList>
            <person name="Varghese N."/>
            <person name="Submissions S."/>
        </authorList>
    </citation>
    <scope>NUCLEOTIDE SEQUENCE [LARGE SCALE GENOMIC DNA]</scope>
    <source>
        <strain evidence="2">CGMCC 4.3525</strain>
    </source>
</reference>
<dbReference type="AlphaFoldDB" id="A0A1H9MFK4"/>
<evidence type="ECO:0008006" key="3">
    <source>
        <dbReference type="Google" id="ProtNLM"/>
    </source>
</evidence>
<proteinExistence type="predicted"/>